<feature type="region of interest" description="Disordered" evidence="1">
    <location>
        <begin position="458"/>
        <end position="484"/>
    </location>
</feature>
<proteinExistence type="predicted"/>
<evidence type="ECO:0000313" key="4">
    <source>
        <dbReference type="Proteomes" id="UP000823633"/>
    </source>
</evidence>
<feature type="domain" description="DUF3825" evidence="2">
    <location>
        <begin position="179"/>
        <end position="459"/>
    </location>
</feature>
<feature type="region of interest" description="Disordered" evidence="1">
    <location>
        <begin position="126"/>
        <end position="146"/>
    </location>
</feature>
<dbReference type="Pfam" id="PF12873">
    <property type="entry name" value="DUF3825"/>
    <property type="match status" value="1"/>
</dbReference>
<reference evidence="3" key="1">
    <citation type="submission" date="2020-10" db="EMBL/GenBank/DDBJ databases">
        <authorList>
            <person name="Gilroy R."/>
        </authorList>
    </citation>
    <scope>NUCLEOTIDE SEQUENCE</scope>
    <source>
        <strain evidence="3">11167</strain>
    </source>
</reference>
<dbReference type="InterPro" id="IPR024437">
    <property type="entry name" value="DUF3825"/>
</dbReference>
<sequence length="484" mass="55720">MPVIYRKSKEFVQEIFQICLNAGFNENVEITNAAFGTALSKAGKSSKDYGYPQLKDLIPELPFFRAHVENRGGMPHIILKFDPHWKETKDQENGSSSDKPIRQDIEVQKSNGLTIIRKGNCVTVRPASASESTDRSTAGEIHSKRYVPRNKRRRVDRLRDVAFIHPEKLCNLEKMVLGGEHWYFGDEPYVDRNGYKRYPILECYLDYTYVKLVRENKIKRGTLDGVECFAFNTGLVDETYDPIIALCLRNDHANSEIFPWKLRFFAVMGKEKEGKTLMRCIDGLPERADYFSKDPTSIYLDPHLDICRSDVHILIDNCRRLPVDFIRKHIDASQTTIDGITLEEAYSNPNRLEYESYFEALKQVMNEPSKLRRMKDDFNAAQELAVKKAQWNYKTAVPTYFPTLDRMSLLLPLALVDETKVDVALVLSKEKAGYQGQTILTMNQAYIDSRLITRPDSDWLTTENKDSSSAEDDEEGEFLDEDLE</sequence>
<dbReference type="AlphaFoldDB" id="A0A9D9ECA8"/>
<evidence type="ECO:0000256" key="1">
    <source>
        <dbReference type="SAM" id="MobiDB-lite"/>
    </source>
</evidence>
<reference evidence="3" key="2">
    <citation type="journal article" date="2021" name="PeerJ">
        <title>Extensive microbial diversity within the chicken gut microbiome revealed by metagenomics and culture.</title>
        <authorList>
            <person name="Gilroy R."/>
            <person name="Ravi A."/>
            <person name="Getino M."/>
            <person name="Pursley I."/>
            <person name="Horton D.L."/>
            <person name="Alikhan N.F."/>
            <person name="Baker D."/>
            <person name="Gharbi K."/>
            <person name="Hall N."/>
            <person name="Watson M."/>
            <person name="Adriaenssens E.M."/>
            <person name="Foster-Nyarko E."/>
            <person name="Jarju S."/>
            <person name="Secka A."/>
            <person name="Antonio M."/>
            <person name="Oren A."/>
            <person name="Chaudhuri R.R."/>
            <person name="La Ragione R."/>
            <person name="Hildebrand F."/>
            <person name="Pallen M.J."/>
        </authorList>
    </citation>
    <scope>NUCLEOTIDE SEQUENCE</scope>
    <source>
        <strain evidence="3">11167</strain>
    </source>
</reference>
<feature type="compositionally biased region" description="Acidic residues" evidence="1">
    <location>
        <begin position="469"/>
        <end position="484"/>
    </location>
</feature>
<evidence type="ECO:0000259" key="2">
    <source>
        <dbReference type="Pfam" id="PF12873"/>
    </source>
</evidence>
<gene>
    <name evidence="3" type="ORF">IAC42_08830</name>
</gene>
<organism evidence="3 4">
    <name type="scientific">Candidatus Aphodenecus pullistercoris</name>
    <dbReference type="NCBI Taxonomy" id="2840669"/>
    <lineage>
        <taxon>Bacteria</taxon>
        <taxon>Pseudomonadati</taxon>
        <taxon>Spirochaetota</taxon>
        <taxon>Spirochaetia</taxon>
        <taxon>Spirochaetales</taxon>
        <taxon>Candidatus Aphodenecus</taxon>
    </lineage>
</organism>
<dbReference type="EMBL" id="JADIMU010000060">
    <property type="protein sequence ID" value="MBO8443840.1"/>
    <property type="molecule type" value="Genomic_DNA"/>
</dbReference>
<evidence type="ECO:0000313" key="3">
    <source>
        <dbReference type="EMBL" id="MBO8443840.1"/>
    </source>
</evidence>
<feature type="compositionally biased region" description="Basic and acidic residues" evidence="1">
    <location>
        <begin position="458"/>
        <end position="468"/>
    </location>
</feature>
<comment type="caution">
    <text evidence="3">The sequence shown here is derived from an EMBL/GenBank/DDBJ whole genome shotgun (WGS) entry which is preliminary data.</text>
</comment>
<name>A0A9D9ECA8_9SPIR</name>
<dbReference type="Proteomes" id="UP000823633">
    <property type="component" value="Unassembled WGS sequence"/>
</dbReference>
<accession>A0A9D9ECA8</accession>
<protein>
    <submittedName>
        <fullName evidence="3">DUF3825 domain-containing protein</fullName>
    </submittedName>
</protein>